<dbReference type="AlphaFoldDB" id="A0ABD5Y0N2"/>
<name>A0ABD5Y0N2_9EURY</name>
<feature type="compositionally biased region" description="Polar residues" evidence="1">
    <location>
        <begin position="55"/>
        <end position="71"/>
    </location>
</feature>
<evidence type="ECO:0000313" key="2">
    <source>
        <dbReference type="EMBL" id="MFC7137964.1"/>
    </source>
</evidence>
<gene>
    <name evidence="2" type="ORF">ACFQRB_18980</name>
</gene>
<comment type="caution">
    <text evidence="2">The sequence shown here is derived from an EMBL/GenBank/DDBJ whole genome shotgun (WGS) entry which is preliminary data.</text>
</comment>
<sequence length="150" mass="16457">MAFDDLDQAEQEESDRSAESSTTEDRDRTPDVEPTTSEPTRRDAAGDASEGAADQPSTTEPRSTAESSTAADPSDPAFGFEEAKQRPLYARQAAWDAFEDALAIDAEATLRRNDVRDTPKRELHDAALHVLAEHADEVAERVLDERGVDR</sequence>
<organism evidence="2 3">
    <name type="scientific">Halobaculum litoreum</name>
    <dbReference type="NCBI Taxonomy" id="3031998"/>
    <lineage>
        <taxon>Archaea</taxon>
        <taxon>Methanobacteriati</taxon>
        <taxon>Methanobacteriota</taxon>
        <taxon>Stenosarchaea group</taxon>
        <taxon>Halobacteria</taxon>
        <taxon>Halobacteriales</taxon>
        <taxon>Haloferacaceae</taxon>
        <taxon>Halobaculum</taxon>
    </lineage>
</organism>
<keyword evidence="3" id="KW-1185">Reference proteome</keyword>
<dbReference type="Pfam" id="PF25925">
    <property type="entry name" value="DUF7970"/>
    <property type="match status" value="1"/>
</dbReference>
<evidence type="ECO:0000256" key="1">
    <source>
        <dbReference type="SAM" id="MobiDB-lite"/>
    </source>
</evidence>
<protein>
    <submittedName>
        <fullName evidence="2">Uncharacterized protein</fullName>
    </submittedName>
</protein>
<reference evidence="2 3" key="1">
    <citation type="journal article" date="2019" name="Int. J. Syst. Evol. Microbiol.">
        <title>The Global Catalogue of Microorganisms (GCM) 10K type strain sequencing project: providing services to taxonomists for standard genome sequencing and annotation.</title>
        <authorList>
            <consortium name="The Broad Institute Genomics Platform"/>
            <consortium name="The Broad Institute Genome Sequencing Center for Infectious Disease"/>
            <person name="Wu L."/>
            <person name="Ma J."/>
        </authorList>
    </citation>
    <scope>NUCLEOTIDE SEQUENCE [LARGE SCALE GENOMIC DNA]</scope>
    <source>
        <strain evidence="2 3">DT92</strain>
    </source>
</reference>
<dbReference type="InterPro" id="IPR058276">
    <property type="entry name" value="DUF7970"/>
</dbReference>
<feature type="compositionally biased region" description="Basic and acidic residues" evidence="1">
    <location>
        <begin position="14"/>
        <end position="31"/>
    </location>
</feature>
<accession>A0ABD5Y0N2</accession>
<proteinExistence type="predicted"/>
<dbReference type="EMBL" id="JBHSZG010000008">
    <property type="protein sequence ID" value="MFC7137964.1"/>
    <property type="molecule type" value="Genomic_DNA"/>
</dbReference>
<feature type="compositionally biased region" description="Acidic residues" evidence="1">
    <location>
        <begin position="1"/>
        <end position="13"/>
    </location>
</feature>
<dbReference type="Proteomes" id="UP001596368">
    <property type="component" value="Unassembled WGS sequence"/>
</dbReference>
<feature type="region of interest" description="Disordered" evidence="1">
    <location>
        <begin position="1"/>
        <end position="84"/>
    </location>
</feature>
<evidence type="ECO:0000313" key="3">
    <source>
        <dbReference type="Proteomes" id="UP001596368"/>
    </source>
</evidence>